<proteinExistence type="inferred from homology"/>
<dbReference type="AlphaFoldDB" id="A0A559IPJ9"/>
<dbReference type="OrthoDB" id="9803187at2"/>
<dbReference type="NCBIfam" id="TIGR01440">
    <property type="entry name" value="TIGR01440 family protein"/>
    <property type="match status" value="1"/>
</dbReference>
<dbReference type="Proteomes" id="UP000318102">
    <property type="component" value="Unassembled WGS sequence"/>
</dbReference>
<comment type="similarity">
    <text evidence="1">Belongs to the UPF0340 family.</text>
</comment>
<dbReference type="InterPro" id="IPR028345">
    <property type="entry name" value="Antibiotic_NAT-like"/>
</dbReference>
<organism evidence="2 3">
    <name type="scientific">Paenibacillus agilis</name>
    <dbReference type="NCBI Taxonomy" id="3020863"/>
    <lineage>
        <taxon>Bacteria</taxon>
        <taxon>Bacillati</taxon>
        <taxon>Bacillota</taxon>
        <taxon>Bacilli</taxon>
        <taxon>Bacillales</taxon>
        <taxon>Paenibacillaceae</taxon>
        <taxon>Paenibacillus</taxon>
    </lineage>
</organism>
<gene>
    <name evidence="2" type="ORF">FPZ44_17170</name>
</gene>
<protein>
    <recommendedName>
        <fullName evidence="1">UPF0340 protein FPZ44_17170</fullName>
    </recommendedName>
</protein>
<dbReference type="RefSeq" id="WP_144992076.1">
    <property type="nucleotide sequence ID" value="NZ_VNJK01000002.1"/>
</dbReference>
<dbReference type="HAMAP" id="MF_00800">
    <property type="entry name" value="UPF0340"/>
    <property type="match status" value="1"/>
</dbReference>
<dbReference type="SUPFAM" id="SSF110710">
    <property type="entry name" value="TTHA0583/YokD-like"/>
    <property type="match status" value="1"/>
</dbReference>
<dbReference type="Gene3D" id="3.40.50.10360">
    <property type="entry name" value="Hypothetical protein TT1679"/>
    <property type="match status" value="1"/>
</dbReference>
<accession>A0A559IPJ9</accession>
<evidence type="ECO:0000313" key="3">
    <source>
        <dbReference type="Proteomes" id="UP000318102"/>
    </source>
</evidence>
<dbReference type="Pfam" id="PF04260">
    <property type="entry name" value="DUF436"/>
    <property type="match status" value="1"/>
</dbReference>
<dbReference type="PIRSF" id="PIRSF007510">
    <property type="entry name" value="UCP007510"/>
    <property type="match status" value="1"/>
</dbReference>
<dbReference type="InterPro" id="IPR006340">
    <property type="entry name" value="DUF436"/>
</dbReference>
<dbReference type="EMBL" id="VNJK01000002">
    <property type="protein sequence ID" value="TVX89510.1"/>
    <property type="molecule type" value="Genomic_DNA"/>
</dbReference>
<evidence type="ECO:0000256" key="1">
    <source>
        <dbReference type="HAMAP-Rule" id="MF_00800"/>
    </source>
</evidence>
<comment type="caution">
    <text evidence="2">The sequence shown here is derived from an EMBL/GenBank/DDBJ whole genome shotgun (WGS) entry which is preliminary data.</text>
</comment>
<sequence length="198" mass="21390">MQHPDQLESIRAEAELAANALVEAAELRPGQIVVIGCSTSEVIGERIGTSGTLDVARALYEGLQVLQSRYQLQLAFQCCEHLNRALVIERSLCETMRLEEVGAIPVPRAGGSMPSIAYRNMSDPCVVEHLSAHAGMDIGETLIGMHLRHVAVPLRTAVRTIGAARVTMATSRPKLIGGERAVYRLEQDSDNDTLGSCT</sequence>
<name>A0A559IPJ9_9BACL</name>
<keyword evidence="3" id="KW-1185">Reference proteome</keyword>
<reference evidence="2 3" key="1">
    <citation type="submission" date="2019-07" db="EMBL/GenBank/DDBJ databases">
        <authorList>
            <person name="Kim J."/>
        </authorList>
    </citation>
    <scope>NUCLEOTIDE SEQUENCE [LARGE SCALE GENOMIC DNA]</scope>
    <source>
        <strain evidence="2 3">N4</strain>
    </source>
</reference>
<evidence type="ECO:0000313" key="2">
    <source>
        <dbReference type="EMBL" id="TVX89510.1"/>
    </source>
</evidence>